<dbReference type="Gene3D" id="3.40.190.10">
    <property type="entry name" value="Periplasmic binding protein-like II"/>
    <property type="match status" value="2"/>
</dbReference>
<dbReference type="SUPFAM" id="SSF53850">
    <property type="entry name" value="Periplasmic binding protein-like II"/>
    <property type="match status" value="1"/>
</dbReference>
<dbReference type="PROSITE" id="PS50931">
    <property type="entry name" value="HTH_LYSR"/>
    <property type="match status" value="1"/>
</dbReference>
<feature type="domain" description="HTH lysR-type" evidence="5">
    <location>
        <begin position="6"/>
        <end position="63"/>
    </location>
</feature>
<dbReference type="InterPro" id="IPR036390">
    <property type="entry name" value="WH_DNA-bd_sf"/>
</dbReference>
<dbReference type="GO" id="GO:0003700">
    <property type="term" value="F:DNA-binding transcription factor activity"/>
    <property type="evidence" value="ECO:0007669"/>
    <property type="project" value="InterPro"/>
</dbReference>
<reference evidence="6 7" key="1">
    <citation type="submission" date="2018-10" db="EMBL/GenBank/DDBJ databases">
        <authorList>
            <person name="Criscuolo A."/>
        </authorList>
    </citation>
    <scope>NUCLEOTIDE SEQUENCE [LARGE SCALE GENOMIC DNA]</scope>
    <source>
        <strain evidence="6">DnA1</strain>
    </source>
</reference>
<protein>
    <submittedName>
        <fullName evidence="6">HTH-type transcriptional regulator SyrM 1</fullName>
    </submittedName>
</protein>
<keyword evidence="4" id="KW-0804">Transcription</keyword>
<evidence type="ECO:0000256" key="2">
    <source>
        <dbReference type="ARBA" id="ARBA00023015"/>
    </source>
</evidence>
<dbReference type="InterPro" id="IPR005119">
    <property type="entry name" value="LysR_subst-bd"/>
</dbReference>
<keyword evidence="3" id="KW-0238">DNA-binding</keyword>
<dbReference type="CDD" id="cd08459">
    <property type="entry name" value="PBP2_DntR_NahR_LinR_like"/>
    <property type="match status" value="1"/>
</dbReference>
<evidence type="ECO:0000313" key="7">
    <source>
        <dbReference type="Proteomes" id="UP000277294"/>
    </source>
</evidence>
<dbReference type="AlphaFoldDB" id="A0A3P4B659"/>
<evidence type="ECO:0000259" key="5">
    <source>
        <dbReference type="PROSITE" id="PS50931"/>
    </source>
</evidence>
<evidence type="ECO:0000256" key="3">
    <source>
        <dbReference type="ARBA" id="ARBA00023125"/>
    </source>
</evidence>
<dbReference type="InterPro" id="IPR036388">
    <property type="entry name" value="WH-like_DNA-bd_sf"/>
</dbReference>
<dbReference type="Proteomes" id="UP000277294">
    <property type="component" value="Unassembled WGS sequence"/>
</dbReference>
<dbReference type="PRINTS" id="PR00039">
    <property type="entry name" value="HTHLYSR"/>
</dbReference>
<comment type="similarity">
    <text evidence="1">Belongs to the LysR transcriptional regulatory family.</text>
</comment>
<organism evidence="6 7">
    <name type="scientific">Pigmentiphaga humi</name>
    <dbReference type="NCBI Taxonomy" id="2478468"/>
    <lineage>
        <taxon>Bacteria</taxon>
        <taxon>Pseudomonadati</taxon>
        <taxon>Pseudomonadota</taxon>
        <taxon>Betaproteobacteria</taxon>
        <taxon>Burkholderiales</taxon>
        <taxon>Alcaligenaceae</taxon>
        <taxon>Pigmentiphaga</taxon>
    </lineage>
</organism>
<dbReference type="PANTHER" id="PTHR30118">
    <property type="entry name" value="HTH-TYPE TRANSCRIPTIONAL REGULATOR LEUO-RELATED"/>
    <property type="match status" value="1"/>
</dbReference>
<keyword evidence="2" id="KW-0805">Transcription regulation</keyword>
<sequence>MNIKDIDLNLLVVFNQMLIERKVSGTAEKLGLTQPAVSNALNRLRKLLGDELFLRTTRGMEPTPYARQLAEPIARALGTIQDTLNFRSSFDPAASNRRFTLAVTDIGEIYFLPRLMEAAARIAPGVSINTVRNTTIHLKDEMETGQVDLAIGLLPQLKAGFFQRRLFTQKYVCLYRRGHELDGQRLTLDAFRQAEHVVAVSAGTGHGMVDEFMQKKGIARKVRLTVPHFVAIGHILQTTDMIATVPERYADQCLEPFGLKAAAHPVALPKIGIHLFWHAKYHREPSNQWLRNLIFDEFSDK</sequence>
<dbReference type="Pfam" id="PF03466">
    <property type="entry name" value="LysR_substrate"/>
    <property type="match status" value="1"/>
</dbReference>
<dbReference type="InterPro" id="IPR050389">
    <property type="entry name" value="LysR-type_TF"/>
</dbReference>
<dbReference type="GO" id="GO:0003677">
    <property type="term" value="F:DNA binding"/>
    <property type="evidence" value="ECO:0007669"/>
    <property type="project" value="UniProtKB-KW"/>
</dbReference>
<dbReference type="Gene3D" id="1.10.10.10">
    <property type="entry name" value="Winged helix-like DNA-binding domain superfamily/Winged helix DNA-binding domain"/>
    <property type="match status" value="1"/>
</dbReference>
<dbReference type="EMBL" id="UWPJ01000024">
    <property type="protein sequence ID" value="VCU71006.1"/>
    <property type="molecule type" value="Genomic_DNA"/>
</dbReference>
<dbReference type="InterPro" id="IPR000847">
    <property type="entry name" value="LysR_HTH_N"/>
</dbReference>
<dbReference type="OrthoDB" id="8583877at2"/>
<dbReference type="PANTHER" id="PTHR30118:SF15">
    <property type="entry name" value="TRANSCRIPTIONAL REGULATORY PROTEIN"/>
    <property type="match status" value="1"/>
</dbReference>
<evidence type="ECO:0000256" key="1">
    <source>
        <dbReference type="ARBA" id="ARBA00009437"/>
    </source>
</evidence>
<proteinExistence type="inferred from homology"/>
<evidence type="ECO:0000313" key="6">
    <source>
        <dbReference type="EMBL" id="VCU71006.1"/>
    </source>
</evidence>
<keyword evidence="7" id="KW-1185">Reference proteome</keyword>
<evidence type="ECO:0000256" key="4">
    <source>
        <dbReference type="ARBA" id="ARBA00023163"/>
    </source>
</evidence>
<name>A0A3P4B659_9BURK</name>
<dbReference type="SUPFAM" id="SSF46785">
    <property type="entry name" value="Winged helix' DNA-binding domain"/>
    <property type="match status" value="1"/>
</dbReference>
<dbReference type="Pfam" id="PF00126">
    <property type="entry name" value="HTH_1"/>
    <property type="match status" value="1"/>
</dbReference>
<gene>
    <name evidence="6" type="primary">syrM1_7</name>
    <name evidence="6" type="ORF">PIGHUM_03086</name>
</gene>
<dbReference type="RefSeq" id="WP_124080473.1">
    <property type="nucleotide sequence ID" value="NZ_UWPJ01000024.1"/>
</dbReference>
<accession>A0A3P4B659</accession>